<protein>
    <submittedName>
        <fullName evidence="1">Uncharacterized protein</fullName>
    </submittedName>
</protein>
<dbReference type="AlphaFoldDB" id="A0A425XWE8"/>
<comment type="caution">
    <text evidence="1">The sequence shown here is derived from an EMBL/GenBank/DDBJ whole genome shotgun (WGS) entry which is preliminary data.</text>
</comment>
<accession>A0A425XWE8</accession>
<evidence type="ECO:0000313" key="1">
    <source>
        <dbReference type="EMBL" id="RRG18968.1"/>
    </source>
</evidence>
<proteinExistence type="predicted"/>
<evidence type="ECO:0000313" key="2">
    <source>
        <dbReference type="Proteomes" id="UP000285794"/>
    </source>
</evidence>
<dbReference type="EMBL" id="QQWG01000037">
    <property type="protein sequence ID" value="RRG18968.1"/>
    <property type="molecule type" value="Genomic_DNA"/>
</dbReference>
<sequence>MGGDVQFESLVQLINNSKPIKIGLFKNINNFARLALVWFERLILLNRPRKLSKPVVLNL</sequence>
<reference evidence="1 2" key="1">
    <citation type="submission" date="2018-07" db="EMBL/GenBank/DDBJ databases">
        <title>Draft genome sequence of Ancylomarina sp. M1P.</title>
        <authorList>
            <person name="Yadav S."/>
            <person name="Villanueva L."/>
            <person name="Damste J.S.S."/>
        </authorList>
    </citation>
    <scope>NUCLEOTIDE SEQUENCE [LARGE SCALE GENOMIC DNA]</scope>
    <source>
        <strain evidence="1 2">M1P</strain>
    </source>
</reference>
<name>A0A425XWE8_9BACT</name>
<dbReference type="Proteomes" id="UP000285794">
    <property type="component" value="Unassembled WGS sequence"/>
</dbReference>
<organism evidence="1 2">
    <name type="scientific">Ancylomarina euxinus</name>
    <dbReference type="NCBI Taxonomy" id="2283627"/>
    <lineage>
        <taxon>Bacteria</taxon>
        <taxon>Pseudomonadati</taxon>
        <taxon>Bacteroidota</taxon>
        <taxon>Bacteroidia</taxon>
        <taxon>Marinilabiliales</taxon>
        <taxon>Marinifilaceae</taxon>
        <taxon>Ancylomarina</taxon>
    </lineage>
</organism>
<keyword evidence="2" id="KW-1185">Reference proteome</keyword>
<gene>
    <name evidence="1" type="ORF">DWB61_17505</name>
</gene>